<dbReference type="EC" id="5.3.1.9" evidence="7"/>
<keyword evidence="7" id="KW-0963">Cytoplasm</keyword>
<evidence type="ECO:0000313" key="9">
    <source>
        <dbReference type="EMBL" id="ABM62941.1"/>
    </source>
</evidence>
<dbReference type="OrthoDB" id="140919at2"/>
<dbReference type="KEGG" id="hha:Hhal_2177"/>
<comment type="function">
    <text evidence="7">Catalyzes the reversible isomerization of glucose-6-phosphate to fructose-6-phosphate.</text>
</comment>
<dbReference type="InterPro" id="IPR035482">
    <property type="entry name" value="SIS_PGI_2"/>
</dbReference>
<dbReference type="Gene3D" id="3.40.50.10490">
    <property type="entry name" value="Glucose-6-phosphate isomerase like protein, domain 1"/>
    <property type="match status" value="2"/>
</dbReference>
<dbReference type="GO" id="GO:0006096">
    <property type="term" value="P:glycolytic process"/>
    <property type="evidence" value="ECO:0007669"/>
    <property type="project" value="UniProtKB-UniRule"/>
</dbReference>
<dbReference type="eggNOG" id="COG0166">
    <property type="taxonomic scope" value="Bacteria"/>
</dbReference>
<feature type="active site" description="Proton donor" evidence="7">
    <location>
        <position position="348"/>
    </location>
</feature>
<comment type="pathway">
    <text evidence="1 7 8">Carbohydrate degradation; glycolysis; D-glyceraldehyde 3-phosphate and glycerone phosphate from D-glucose: step 2/4.</text>
</comment>
<dbReference type="GO" id="GO:0006094">
    <property type="term" value="P:gluconeogenesis"/>
    <property type="evidence" value="ECO:0007669"/>
    <property type="project" value="UniProtKB-UniRule"/>
</dbReference>
<keyword evidence="3 7" id="KW-0312">Gluconeogenesis</keyword>
<dbReference type="Proteomes" id="UP000000647">
    <property type="component" value="Chromosome"/>
</dbReference>
<dbReference type="InterPro" id="IPR046348">
    <property type="entry name" value="SIS_dom_sf"/>
</dbReference>
<evidence type="ECO:0000313" key="10">
    <source>
        <dbReference type="Proteomes" id="UP000000647"/>
    </source>
</evidence>
<feature type="active site" evidence="7">
    <location>
        <position position="379"/>
    </location>
</feature>
<dbReference type="PROSITE" id="PS00174">
    <property type="entry name" value="P_GLUCOSE_ISOMERASE_2"/>
    <property type="match status" value="1"/>
</dbReference>
<dbReference type="GO" id="GO:0005829">
    <property type="term" value="C:cytosol"/>
    <property type="evidence" value="ECO:0007669"/>
    <property type="project" value="TreeGrafter"/>
</dbReference>
<organism evidence="9 10">
    <name type="scientific">Halorhodospira halophila (strain DSM 244 / SL1)</name>
    <name type="common">Ectothiorhodospira halophila (strain DSM 244 / SL1)</name>
    <dbReference type="NCBI Taxonomy" id="349124"/>
    <lineage>
        <taxon>Bacteria</taxon>
        <taxon>Pseudomonadati</taxon>
        <taxon>Pseudomonadota</taxon>
        <taxon>Gammaproteobacteria</taxon>
        <taxon>Chromatiales</taxon>
        <taxon>Ectothiorhodospiraceae</taxon>
        <taxon>Halorhodospira</taxon>
    </lineage>
</organism>
<dbReference type="InterPro" id="IPR018189">
    <property type="entry name" value="Phosphoglucose_isomerase_CS"/>
</dbReference>
<accession>A1WZ29</accession>
<dbReference type="CDD" id="cd05015">
    <property type="entry name" value="SIS_PGI_1"/>
    <property type="match status" value="1"/>
</dbReference>
<reference evidence="10" key="1">
    <citation type="submission" date="2006-12" db="EMBL/GenBank/DDBJ databases">
        <title>Complete sequence of Halorhodospira halophila SL1.</title>
        <authorList>
            <consortium name="US DOE Joint Genome Institute"/>
            <person name="Copeland A."/>
            <person name="Lucas S."/>
            <person name="Lapidus A."/>
            <person name="Barry K."/>
            <person name="Detter J.C."/>
            <person name="Glavina del Rio T."/>
            <person name="Hammon N."/>
            <person name="Israni S."/>
            <person name="Dalin E."/>
            <person name="Tice H."/>
            <person name="Pitluck S."/>
            <person name="Saunders E."/>
            <person name="Brettin T."/>
            <person name="Bruce D."/>
            <person name="Han C."/>
            <person name="Tapia R."/>
            <person name="Schmutz J."/>
            <person name="Larimer F."/>
            <person name="Land M."/>
            <person name="Hauser L."/>
            <person name="Kyrpides N."/>
            <person name="Mikhailova N."/>
            <person name="Hoff W."/>
            <person name="Richardson P."/>
        </authorList>
    </citation>
    <scope>NUCLEOTIDE SEQUENCE [LARGE SCALE GENOMIC DNA]</scope>
    <source>
        <strain evidence="10">DSM 244 / SL1</strain>
    </source>
</reference>
<keyword evidence="10" id="KW-1185">Reference proteome</keyword>
<comment type="subcellular location">
    <subcellularLocation>
        <location evidence="7">Cytoplasm</location>
    </subcellularLocation>
</comment>
<dbReference type="CDD" id="cd05016">
    <property type="entry name" value="SIS_PGI_2"/>
    <property type="match status" value="1"/>
</dbReference>
<dbReference type="AlphaFoldDB" id="A1WZ29"/>
<evidence type="ECO:0000256" key="5">
    <source>
        <dbReference type="ARBA" id="ARBA00023235"/>
    </source>
</evidence>
<dbReference type="UniPathway" id="UPA00138"/>
<dbReference type="InterPro" id="IPR023096">
    <property type="entry name" value="G6P_Isomerase_C"/>
</dbReference>
<sequence>MTTALTHSPVWQELLGHDDTEHAGALLGADPGRVERYCLHHEDLRVDLSRHPVTDSTWERLLRLAEERGVPGRIEALFSGASVNESEGRPALHTALRSRPDASIHVDGEDVIPAVYEELQRMAAFVEALRSGDVRGYDGRPLRHVVNIGIGGSEAGVTMAHQALADGDEPLRLHTVSGVDGRELAAVWGRIDPAETLFCVASKSFSTLETLTNARTAWAWLEAEAGRPVPEQFVGISANESAMADFGIPAERRFRIWEWVGGRYSLPSTMGLPLAAVIGMERFNELRRGMRAMDEHFRSAPAAQNIPLLLGLLGVWQISLRGATGHVVLPYHPGLRRLPAYLQQLDMESLGKSVTRDGQPVDYPTGTSCWGEVGINGQHSFFQWLHQGTGRVIAEFLVPVEEGGLPERHAGLNLASALGQVQALCQGQAPQGSGPEAEHHRYEGGRPVTLILFRRLDAYTLGRLLALHEHRVFVQASLWGINPFDQWGVELGKRVAKGLAPVARGEAPPPAEADAATRQALRWAGCWGAGESSDGTGV</sequence>
<evidence type="ECO:0000256" key="7">
    <source>
        <dbReference type="HAMAP-Rule" id="MF_00473"/>
    </source>
</evidence>
<dbReference type="GO" id="GO:0051156">
    <property type="term" value="P:glucose 6-phosphate metabolic process"/>
    <property type="evidence" value="ECO:0007669"/>
    <property type="project" value="TreeGrafter"/>
</dbReference>
<evidence type="ECO:0000256" key="1">
    <source>
        <dbReference type="ARBA" id="ARBA00004926"/>
    </source>
</evidence>
<evidence type="ECO:0000256" key="4">
    <source>
        <dbReference type="ARBA" id="ARBA00023152"/>
    </source>
</evidence>
<dbReference type="STRING" id="349124.Hhal_2177"/>
<dbReference type="PROSITE" id="PS51463">
    <property type="entry name" value="P_GLUCOSE_ISOMERASE_3"/>
    <property type="match status" value="1"/>
</dbReference>
<dbReference type="HOGENOM" id="CLU_017947_3_1_6"/>
<evidence type="ECO:0000256" key="6">
    <source>
        <dbReference type="ARBA" id="ARBA00029321"/>
    </source>
</evidence>
<keyword evidence="5 7" id="KW-0413">Isomerase</keyword>
<protein>
    <recommendedName>
        <fullName evidence="7">Glucose-6-phosphate isomerase</fullName>
        <shortName evidence="7">GPI</shortName>
        <ecNumber evidence="7">5.3.1.9</ecNumber>
    </recommendedName>
    <alternativeName>
        <fullName evidence="7">Phosphoglucose isomerase</fullName>
        <shortName evidence="7">PGI</shortName>
    </alternativeName>
    <alternativeName>
        <fullName evidence="7">Phosphohexose isomerase</fullName>
        <shortName evidence="7">PHI</shortName>
    </alternativeName>
</protein>
<comment type="catalytic activity">
    <reaction evidence="6 7 8">
        <text>alpha-D-glucose 6-phosphate = beta-D-fructose 6-phosphate</text>
        <dbReference type="Rhea" id="RHEA:11816"/>
        <dbReference type="ChEBI" id="CHEBI:57634"/>
        <dbReference type="ChEBI" id="CHEBI:58225"/>
        <dbReference type="EC" id="5.3.1.9"/>
    </reaction>
</comment>
<dbReference type="Pfam" id="PF00342">
    <property type="entry name" value="PGI"/>
    <property type="match status" value="1"/>
</dbReference>
<dbReference type="NCBIfam" id="NF001211">
    <property type="entry name" value="PRK00179.1"/>
    <property type="match status" value="1"/>
</dbReference>
<dbReference type="PROSITE" id="PS00765">
    <property type="entry name" value="P_GLUCOSE_ISOMERASE_1"/>
    <property type="match status" value="1"/>
</dbReference>
<dbReference type="GO" id="GO:0048029">
    <property type="term" value="F:monosaccharide binding"/>
    <property type="evidence" value="ECO:0007669"/>
    <property type="project" value="TreeGrafter"/>
</dbReference>
<dbReference type="InterPro" id="IPR035476">
    <property type="entry name" value="SIS_PGI_1"/>
</dbReference>
<dbReference type="PANTHER" id="PTHR11469">
    <property type="entry name" value="GLUCOSE-6-PHOSPHATE ISOMERASE"/>
    <property type="match status" value="1"/>
</dbReference>
<dbReference type="PRINTS" id="PR00662">
    <property type="entry name" value="G6PISOMERASE"/>
</dbReference>
<gene>
    <name evidence="7" type="primary">pgi</name>
    <name evidence="9" type="ordered locus">Hhal_2177</name>
</gene>
<dbReference type="GO" id="GO:0004347">
    <property type="term" value="F:glucose-6-phosphate isomerase activity"/>
    <property type="evidence" value="ECO:0007669"/>
    <property type="project" value="UniProtKB-UniRule"/>
</dbReference>
<name>A1WZ29_HALHL</name>
<reference evidence="9 10" key="2">
    <citation type="journal article" date="2013" name="Stand. Genomic Sci.">
        <title>Complete genome sequence of Halorhodospira halophila SL1.</title>
        <authorList>
            <person name="Challacombe J.F."/>
            <person name="Majid S."/>
            <person name="Deole R."/>
            <person name="Brettin T.S."/>
            <person name="Bruce D."/>
            <person name="Delano S.F."/>
            <person name="Detter J.C."/>
            <person name="Gleasner C.D."/>
            <person name="Han C.S."/>
            <person name="Misra M."/>
            <person name="Reitenga K.G."/>
            <person name="Mikhailova N."/>
            <person name="Woyke T."/>
            <person name="Pitluck S."/>
            <person name="Nolan M."/>
            <person name="Land M.L."/>
            <person name="Saunders E."/>
            <person name="Tapia R."/>
            <person name="Lapidus A."/>
            <person name="Ivanova N."/>
            <person name="Hoff W.D."/>
        </authorList>
    </citation>
    <scope>NUCLEOTIDE SEQUENCE [LARGE SCALE GENOMIC DNA]</scope>
    <source>
        <strain evidence="10">DSM 244 / SL1</strain>
    </source>
</reference>
<comment type="similarity">
    <text evidence="2 7 8">Belongs to the GPI family.</text>
</comment>
<evidence type="ECO:0000256" key="2">
    <source>
        <dbReference type="ARBA" id="ARBA00006604"/>
    </source>
</evidence>
<dbReference type="HAMAP" id="MF_00473">
    <property type="entry name" value="G6P_isomerase"/>
    <property type="match status" value="1"/>
</dbReference>
<dbReference type="UniPathway" id="UPA00109">
    <property type="reaction ID" value="UER00181"/>
</dbReference>
<dbReference type="SUPFAM" id="SSF53697">
    <property type="entry name" value="SIS domain"/>
    <property type="match status" value="1"/>
</dbReference>
<dbReference type="EMBL" id="CP000544">
    <property type="protein sequence ID" value="ABM62941.1"/>
    <property type="molecule type" value="Genomic_DNA"/>
</dbReference>
<dbReference type="InterPro" id="IPR001672">
    <property type="entry name" value="G6P_Isomerase"/>
</dbReference>
<dbReference type="RefSeq" id="WP_011814963.1">
    <property type="nucleotide sequence ID" value="NC_008789.1"/>
</dbReference>
<keyword evidence="4 7" id="KW-0324">Glycolysis</keyword>
<feature type="active site" evidence="7">
    <location>
        <position position="493"/>
    </location>
</feature>
<dbReference type="GO" id="GO:0097367">
    <property type="term" value="F:carbohydrate derivative binding"/>
    <property type="evidence" value="ECO:0007669"/>
    <property type="project" value="InterPro"/>
</dbReference>
<dbReference type="PANTHER" id="PTHR11469:SF1">
    <property type="entry name" value="GLUCOSE-6-PHOSPHATE ISOMERASE"/>
    <property type="match status" value="1"/>
</dbReference>
<evidence type="ECO:0000256" key="3">
    <source>
        <dbReference type="ARBA" id="ARBA00022432"/>
    </source>
</evidence>
<evidence type="ECO:0000256" key="8">
    <source>
        <dbReference type="RuleBase" id="RU000612"/>
    </source>
</evidence>
<dbReference type="Gene3D" id="1.10.1390.10">
    <property type="match status" value="1"/>
</dbReference>
<comment type="pathway">
    <text evidence="7">Carbohydrate biosynthesis; gluconeogenesis.</text>
</comment>
<proteinExistence type="inferred from homology"/>